<name>A0AAD8FM50_BIOPF</name>
<reference evidence="2" key="2">
    <citation type="submission" date="2023-04" db="EMBL/GenBank/DDBJ databases">
        <authorList>
            <person name="Bu L."/>
            <person name="Lu L."/>
            <person name="Laidemitt M.R."/>
            <person name="Zhang S.M."/>
            <person name="Mutuku M."/>
            <person name="Mkoji G."/>
            <person name="Steinauer M."/>
            <person name="Loker E.S."/>
        </authorList>
    </citation>
    <scope>NUCLEOTIDE SEQUENCE</scope>
    <source>
        <strain evidence="2">KasaAsao</strain>
        <tissue evidence="2">Whole Snail</tissue>
    </source>
</reference>
<feature type="region of interest" description="Disordered" evidence="1">
    <location>
        <begin position="112"/>
        <end position="234"/>
    </location>
</feature>
<dbReference type="AlphaFoldDB" id="A0AAD8FM50"/>
<reference evidence="2" key="1">
    <citation type="journal article" date="2023" name="PLoS Negl. Trop. Dis.">
        <title>A genome sequence for Biomphalaria pfeifferi, the major vector snail for the human-infecting parasite Schistosoma mansoni.</title>
        <authorList>
            <person name="Bu L."/>
            <person name="Lu L."/>
            <person name="Laidemitt M.R."/>
            <person name="Zhang S.M."/>
            <person name="Mutuku M."/>
            <person name="Mkoji G."/>
            <person name="Steinauer M."/>
            <person name="Loker E.S."/>
        </authorList>
    </citation>
    <scope>NUCLEOTIDE SEQUENCE</scope>
    <source>
        <strain evidence="2">KasaAsao</strain>
    </source>
</reference>
<protein>
    <submittedName>
        <fullName evidence="2">Uncharacterized protein</fullName>
    </submittedName>
</protein>
<feature type="region of interest" description="Disordered" evidence="1">
    <location>
        <begin position="1"/>
        <end position="35"/>
    </location>
</feature>
<dbReference type="EMBL" id="JASAOG010000002">
    <property type="protein sequence ID" value="KAK0069380.1"/>
    <property type="molecule type" value="Genomic_DNA"/>
</dbReference>
<proteinExistence type="predicted"/>
<gene>
    <name evidence="2" type="ORF">Bpfe_000557</name>
</gene>
<keyword evidence="3" id="KW-1185">Reference proteome</keyword>
<feature type="compositionally biased region" description="Basic and acidic residues" evidence="1">
    <location>
        <begin position="158"/>
        <end position="226"/>
    </location>
</feature>
<feature type="compositionally biased region" description="Basic residues" evidence="1">
    <location>
        <begin position="122"/>
        <end position="157"/>
    </location>
</feature>
<evidence type="ECO:0000256" key="1">
    <source>
        <dbReference type="SAM" id="MobiDB-lite"/>
    </source>
</evidence>
<evidence type="ECO:0000313" key="2">
    <source>
        <dbReference type="EMBL" id="KAK0069380.1"/>
    </source>
</evidence>
<sequence length="234" mass="25443">MADKEKDSKHKAVPSSSPTRHSSGAKTDRKTKRAPRFSTKLLNAIRIVGDEYGAPLEKIGKYLVDNENISQETVGFKVLRELSNAVKKGIVTVGAATDINNWLFRLAGSLKHNTKSKDRDGKKGKRGKKQGKGKCSCKAKKKKDKCGSKKKSKKDKCKCKEKSKKDKCGSKKDKSGGRKDKCGCKKDKCGCKKDKGGGKKDKCGGNKDKSGGKKDKGGGKCKCKDSAKKKKPKC</sequence>
<feature type="compositionally biased region" description="Basic and acidic residues" evidence="1">
    <location>
        <begin position="1"/>
        <end position="10"/>
    </location>
</feature>
<feature type="compositionally biased region" description="Polar residues" evidence="1">
    <location>
        <begin position="14"/>
        <end position="25"/>
    </location>
</feature>
<dbReference type="Proteomes" id="UP001233172">
    <property type="component" value="Unassembled WGS sequence"/>
</dbReference>
<comment type="caution">
    <text evidence="2">The sequence shown here is derived from an EMBL/GenBank/DDBJ whole genome shotgun (WGS) entry which is preliminary data.</text>
</comment>
<evidence type="ECO:0000313" key="3">
    <source>
        <dbReference type="Proteomes" id="UP001233172"/>
    </source>
</evidence>
<organism evidence="2 3">
    <name type="scientific">Biomphalaria pfeifferi</name>
    <name type="common">Bloodfluke planorb</name>
    <name type="synonym">Freshwater snail</name>
    <dbReference type="NCBI Taxonomy" id="112525"/>
    <lineage>
        <taxon>Eukaryota</taxon>
        <taxon>Metazoa</taxon>
        <taxon>Spiralia</taxon>
        <taxon>Lophotrochozoa</taxon>
        <taxon>Mollusca</taxon>
        <taxon>Gastropoda</taxon>
        <taxon>Heterobranchia</taxon>
        <taxon>Euthyneura</taxon>
        <taxon>Panpulmonata</taxon>
        <taxon>Hygrophila</taxon>
        <taxon>Lymnaeoidea</taxon>
        <taxon>Planorbidae</taxon>
        <taxon>Biomphalaria</taxon>
    </lineage>
</organism>
<accession>A0AAD8FM50</accession>